<dbReference type="KEGG" id="tps:THAPSDRAFT_6126"/>
<dbReference type="InterPro" id="IPR056057">
    <property type="entry name" value="DUF7640"/>
</dbReference>
<evidence type="ECO:0000313" key="3">
    <source>
        <dbReference type="EMBL" id="EED91146.1"/>
    </source>
</evidence>
<organism evidence="3 4">
    <name type="scientific">Thalassiosira pseudonana</name>
    <name type="common">Marine diatom</name>
    <name type="synonym">Cyclotella nana</name>
    <dbReference type="NCBI Taxonomy" id="35128"/>
    <lineage>
        <taxon>Eukaryota</taxon>
        <taxon>Sar</taxon>
        <taxon>Stramenopiles</taxon>
        <taxon>Ochrophyta</taxon>
        <taxon>Bacillariophyta</taxon>
        <taxon>Coscinodiscophyceae</taxon>
        <taxon>Thalassiosirophycidae</taxon>
        <taxon>Thalassiosirales</taxon>
        <taxon>Thalassiosiraceae</taxon>
        <taxon>Thalassiosira</taxon>
    </lineage>
</organism>
<reference evidence="3 4" key="1">
    <citation type="journal article" date="2004" name="Science">
        <title>The genome of the diatom Thalassiosira pseudonana: ecology, evolution, and metabolism.</title>
        <authorList>
            <person name="Armbrust E.V."/>
            <person name="Berges J.A."/>
            <person name="Bowler C."/>
            <person name="Green B.R."/>
            <person name="Martinez D."/>
            <person name="Putnam N.H."/>
            <person name="Zhou S."/>
            <person name="Allen A.E."/>
            <person name="Apt K.E."/>
            <person name="Bechner M."/>
            <person name="Brzezinski M.A."/>
            <person name="Chaal B.K."/>
            <person name="Chiovitti A."/>
            <person name="Davis A.K."/>
            <person name="Demarest M.S."/>
            <person name="Detter J.C."/>
            <person name="Glavina T."/>
            <person name="Goodstein D."/>
            <person name="Hadi M.Z."/>
            <person name="Hellsten U."/>
            <person name="Hildebrand M."/>
            <person name="Jenkins B.D."/>
            <person name="Jurka J."/>
            <person name="Kapitonov V.V."/>
            <person name="Kroger N."/>
            <person name="Lau W.W."/>
            <person name="Lane T.W."/>
            <person name="Larimer F.W."/>
            <person name="Lippmeier J.C."/>
            <person name="Lucas S."/>
            <person name="Medina M."/>
            <person name="Montsant A."/>
            <person name="Obornik M."/>
            <person name="Parker M.S."/>
            <person name="Palenik B."/>
            <person name="Pazour G.J."/>
            <person name="Richardson P.M."/>
            <person name="Rynearson T.A."/>
            <person name="Saito M.A."/>
            <person name="Schwartz D.C."/>
            <person name="Thamatrakoln K."/>
            <person name="Valentin K."/>
            <person name="Vardi A."/>
            <person name="Wilkerson F.P."/>
            <person name="Rokhsar D.S."/>
        </authorList>
    </citation>
    <scope>NUCLEOTIDE SEQUENCE [LARGE SCALE GENOMIC DNA]</scope>
    <source>
        <strain evidence="3 4">CCMP1335</strain>
    </source>
</reference>
<keyword evidence="1" id="KW-1133">Transmembrane helix</keyword>
<dbReference type="PaxDb" id="35128-Thaps6126"/>
<feature type="transmembrane region" description="Helical" evidence="1">
    <location>
        <begin position="278"/>
        <end position="303"/>
    </location>
</feature>
<dbReference type="PANTHER" id="PTHR22534">
    <property type="entry name" value="SRCR DOMAIN-CONTAINING PROTEIN"/>
    <property type="match status" value="1"/>
</dbReference>
<dbReference type="EMBL" id="CM000643">
    <property type="protein sequence ID" value="EED91146.1"/>
    <property type="molecule type" value="Genomic_DNA"/>
</dbReference>
<dbReference type="PANTHER" id="PTHR22534:SF5">
    <property type="entry name" value="SRCR DOMAIN-CONTAINING PROTEIN"/>
    <property type="match status" value="1"/>
</dbReference>
<evidence type="ECO:0000313" key="4">
    <source>
        <dbReference type="Proteomes" id="UP000001449"/>
    </source>
</evidence>
<sequence>MYSSFRGVSASSIVEALKKDSAHEKREGKGRFLGAFSKADSLRETLLERKNRKPRKVRHWKPNEVEEADFNSSTALGRLNSTNSLLGRLGIEPSHSKVESFAADFPGGISCTKRNGEDDVKCDGDGACGGINPDHVGCGSCNGVAACFRATGAVIGEESCNEYGACYRNSGAEIEDQSCNGLRACGLSPGIVVEEGSCNMSEEGDESMCALAPGSHIGKESCLGNFGEVLFKISTEPKLVKVVVKARLPVMLSIVLTRTTLRGTGTVMVMGPPLAMDLAMLTGLVTIFGALLAKTPAIVAMAAHMVREQFMMVPVVVPTAVMSLHAGKYEALCMTTHAMDILRVINRK</sequence>
<name>B8C5M5_THAPS</name>
<reference evidence="3 4" key="2">
    <citation type="journal article" date="2008" name="Nature">
        <title>The Phaeodactylum genome reveals the evolutionary history of diatom genomes.</title>
        <authorList>
            <person name="Bowler C."/>
            <person name="Allen A.E."/>
            <person name="Badger J.H."/>
            <person name="Grimwood J."/>
            <person name="Jabbari K."/>
            <person name="Kuo A."/>
            <person name="Maheswari U."/>
            <person name="Martens C."/>
            <person name="Maumus F."/>
            <person name="Otillar R.P."/>
            <person name="Rayko E."/>
            <person name="Salamov A."/>
            <person name="Vandepoele K."/>
            <person name="Beszteri B."/>
            <person name="Gruber A."/>
            <person name="Heijde M."/>
            <person name="Katinka M."/>
            <person name="Mock T."/>
            <person name="Valentin K."/>
            <person name="Verret F."/>
            <person name="Berges J.A."/>
            <person name="Brownlee C."/>
            <person name="Cadoret J.P."/>
            <person name="Chiovitti A."/>
            <person name="Choi C.J."/>
            <person name="Coesel S."/>
            <person name="De Martino A."/>
            <person name="Detter J.C."/>
            <person name="Durkin C."/>
            <person name="Falciatore A."/>
            <person name="Fournet J."/>
            <person name="Haruta M."/>
            <person name="Huysman M.J."/>
            <person name="Jenkins B.D."/>
            <person name="Jiroutova K."/>
            <person name="Jorgensen R.E."/>
            <person name="Joubert Y."/>
            <person name="Kaplan A."/>
            <person name="Kroger N."/>
            <person name="Kroth P.G."/>
            <person name="La Roche J."/>
            <person name="Lindquist E."/>
            <person name="Lommer M."/>
            <person name="Martin-Jezequel V."/>
            <person name="Lopez P.J."/>
            <person name="Lucas S."/>
            <person name="Mangogna M."/>
            <person name="McGinnis K."/>
            <person name="Medlin L.K."/>
            <person name="Montsant A."/>
            <person name="Oudot-Le Secq M.P."/>
            <person name="Napoli C."/>
            <person name="Obornik M."/>
            <person name="Parker M.S."/>
            <person name="Petit J.L."/>
            <person name="Porcel B.M."/>
            <person name="Poulsen N."/>
            <person name="Robison M."/>
            <person name="Rychlewski L."/>
            <person name="Rynearson T.A."/>
            <person name="Schmutz J."/>
            <person name="Shapiro H."/>
            <person name="Siaut M."/>
            <person name="Stanley M."/>
            <person name="Sussman M.R."/>
            <person name="Taylor A.R."/>
            <person name="Vardi A."/>
            <person name="von Dassow P."/>
            <person name="Vyverman W."/>
            <person name="Willis A."/>
            <person name="Wyrwicz L.S."/>
            <person name="Rokhsar D.S."/>
            <person name="Weissenbach J."/>
            <person name="Armbrust E.V."/>
            <person name="Green B.R."/>
            <person name="Van de Peer Y."/>
            <person name="Grigoriev I.V."/>
        </authorList>
    </citation>
    <scope>NUCLEOTIDE SEQUENCE [LARGE SCALE GENOMIC DNA]</scope>
    <source>
        <strain evidence="3 4">CCMP1335</strain>
    </source>
</reference>
<keyword evidence="4" id="KW-1185">Reference proteome</keyword>
<dbReference type="Pfam" id="PF24646">
    <property type="entry name" value="DUF7640"/>
    <property type="match status" value="1"/>
</dbReference>
<dbReference type="InterPro" id="IPR019524">
    <property type="entry name" value="B-solenoid_diatom-type"/>
</dbReference>
<evidence type="ECO:0000256" key="1">
    <source>
        <dbReference type="SAM" id="Phobius"/>
    </source>
</evidence>
<dbReference type="Proteomes" id="UP000001449">
    <property type="component" value="Chromosome 6"/>
</dbReference>
<gene>
    <name evidence="3" type="ORF">THAPSDRAFT_6126</name>
</gene>
<accession>B8C5M5</accession>
<protein>
    <recommendedName>
        <fullName evidence="2">DUF7640 domain-containing protein</fullName>
    </recommendedName>
</protein>
<feature type="domain" description="DUF7640" evidence="2">
    <location>
        <begin position="110"/>
        <end position="225"/>
    </location>
</feature>
<dbReference type="HOGENOM" id="CLU_798093_0_0_1"/>
<keyword evidence="1" id="KW-0812">Transmembrane</keyword>
<dbReference type="AlphaFoldDB" id="B8C5M5"/>
<evidence type="ECO:0000259" key="2">
    <source>
        <dbReference type="Pfam" id="PF24646"/>
    </source>
</evidence>
<dbReference type="RefSeq" id="XP_002291039.1">
    <property type="nucleotide sequence ID" value="XM_002291003.1"/>
</dbReference>
<dbReference type="GeneID" id="7448615"/>
<dbReference type="InParanoid" id="B8C5M5"/>
<keyword evidence="1" id="KW-0472">Membrane</keyword>
<proteinExistence type="predicted"/>